<feature type="signal peptide" evidence="11">
    <location>
        <begin position="1"/>
        <end position="22"/>
    </location>
</feature>
<dbReference type="Pfam" id="PF01421">
    <property type="entry name" value="Reprolysin"/>
    <property type="match status" value="1"/>
</dbReference>
<accession>A0A8J9URS2</accession>
<feature type="domain" description="Peptidase M12B propeptide" evidence="13">
    <location>
        <begin position="69"/>
        <end position="124"/>
    </location>
</feature>
<evidence type="ECO:0000256" key="4">
    <source>
        <dbReference type="ARBA" id="ARBA00022737"/>
    </source>
</evidence>
<evidence type="ECO:0000256" key="7">
    <source>
        <dbReference type="ARBA" id="ARBA00023049"/>
    </source>
</evidence>
<keyword evidence="3 11" id="KW-0732">Signal</keyword>
<dbReference type="PANTHER" id="PTHR11905">
    <property type="entry name" value="ADAM A DISINTEGRIN AND METALLOPROTEASE DOMAIN"/>
    <property type="match status" value="1"/>
</dbReference>
<evidence type="ECO:0000256" key="11">
    <source>
        <dbReference type="SAM" id="SignalP"/>
    </source>
</evidence>
<reference evidence="15" key="1">
    <citation type="submission" date="2021-12" db="EMBL/GenBank/DDBJ databases">
        <authorList>
            <person name="Martin H S."/>
        </authorList>
    </citation>
    <scope>NUCLEOTIDE SEQUENCE</scope>
</reference>
<dbReference type="GO" id="GO:0004222">
    <property type="term" value="F:metalloendopeptidase activity"/>
    <property type="evidence" value="ECO:0007669"/>
    <property type="project" value="InterPro"/>
</dbReference>
<evidence type="ECO:0000313" key="16">
    <source>
        <dbReference type="Proteomes" id="UP000838878"/>
    </source>
</evidence>
<evidence type="ECO:0000256" key="5">
    <source>
        <dbReference type="ARBA" id="ARBA00022801"/>
    </source>
</evidence>
<dbReference type="AlphaFoldDB" id="A0A8J9URS2"/>
<evidence type="ECO:0000256" key="2">
    <source>
        <dbReference type="ARBA" id="ARBA00022723"/>
    </source>
</evidence>
<evidence type="ECO:0000259" key="13">
    <source>
        <dbReference type="Pfam" id="PF01562"/>
    </source>
</evidence>
<dbReference type="Gene3D" id="3.40.1620.60">
    <property type="match status" value="1"/>
</dbReference>
<feature type="region of interest" description="Disordered" evidence="10">
    <location>
        <begin position="775"/>
        <end position="797"/>
    </location>
</feature>
<keyword evidence="4" id="KW-0677">Repeat</keyword>
<evidence type="ECO:0000256" key="1">
    <source>
        <dbReference type="ARBA" id="ARBA00022670"/>
    </source>
</evidence>
<evidence type="ECO:0000259" key="12">
    <source>
        <dbReference type="Pfam" id="PF01421"/>
    </source>
</evidence>
<evidence type="ECO:0000256" key="6">
    <source>
        <dbReference type="ARBA" id="ARBA00022833"/>
    </source>
</evidence>
<dbReference type="PANTHER" id="PTHR11905:SF247">
    <property type="entry name" value="PEPTIDASE M12B DOMAIN-CONTAINING PROTEIN"/>
    <property type="match status" value="1"/>
</dbReference>
<keyword evidence="2" id="KW-0479">Metal-binding</keyword>
<keyword evidence="1" id="KW-0645">Protease</keyword>
<keyword evidence="9" id="KW-0325">Glycoprotein</keyword>
<keyword evidence="16" id="KW-1185">Reference proteome</keyword>
<sequence length="834" mass="90869">MAHILKVVFVALFFALRGGTPARFPDILPFHGWWSSGVNPGEKLEDGSKDVQVVYLPALLPREAQTDGSSADHDVPLSYSFDAFGRNFDLQLLPNRRLVSSQFRVWSENGPDEALSTVDSTCHFLHSGPGAVAAFSACRDHKLHGLIMTENSTYEVRPLSSGAGRVPKGGRHERTAHVIRRAPPPPPLLDDDRPLRRTVRRPRMYPAKPTPSSYTIEIALFLDEAAYKLFYPHLNYNEADLRDMLLAYINGVQALYHHSSLGTRVNLSLVRLTLLRSQPSSLSTLAERGRLLDSFCEYQRSLNVDDDDDPEHWDMALLLSGLDFYSEEGGHRNGVTMGLAPVGGVCLPAHACVVSEFGASDTLGRPYPSAGFTSVYILAHEIGHNLGMHHDGTGNSCARDGFIMSPSRGTNGEATWSTCSARVAADLQWATCLFDGSDDLDTPKELQHERFGNAPGVLWGAKKQCEILLRDKDAAPAQAPGASSEAAQCMQLTCRSPHRAGFYYAGPALPGTSCGNGKWCQGGDCVEADPAVISSAKPPLQGQDTWNEWSEGTCNSGCTYRSRGARERRRSCSENSICDGSSYDVALCDDSKICGKKKRVTATELAARKCGEYAARLPELDPRGGGLQAPHDPTRMWMGCAIFCRRGEGGGFYAPRVELNDVGLDPYFPDGTWCHYDGSSNYYCLQHHCLPENFKMTTQFHIWELPSEDIGGPFNARARAAPDDSAAALRAYLSLDNMGTPLARAAIPPHLPEDDETDWEVLDYIELPARNKTKKRRGAAALTARREHGDASARSLRATRTCGTPHSALTARTDSAPAPALASASALTSSLTLV</sequence>
<evidence type="ECO:0000256" key="3">
    <source>
        <dbReference type="ARBA" id="ARBA00022729"/>
    </source>
</evidence>
<evidence type="ECO:0000313" key="15">
    <source>
        <dbReference type="EMBL" id="CAH0724747.1"/>
    </source>
</evidence>
<keyword evidence="7" id="KW-0482">Metalloprotease</keyword>
<dbReference type="InterPro" id="IPR041645">
    <property type="entry name" value="ADAMTS_CR_2"/>
</dbReference>
<dbReference type="Gene3D" id="3.40.390.10">
    <property type="entry name" value="Collagenase (Catalytic Domain)"/>
    <property type="match status" value="1"/>
</dbReference>
<protein>
    <recommendedName>
        <fullName evidence="17">Peptidase M12B domain-containing protein</fullName>
    </recommendedName>
</protein>
<dbReference type="EMBL" id="OV170224">
    <property type="protein sequence ID" value="CAH0724747.1"/>
    <property type="molecule type" value="Genomic_DNA"/>
</dbReference>
<dbReference type="GO" id="GO:0046872">
    <property type="term" value="F:metal ion binding"/>
    <property type="evidence" value="ECO:0007669"/>
    <property type="project" value="UniProtKB-KW"/>
</dbReference>
<feature type="chain" id="PRO_5035429938" description="Peptidase M12B domain-containing protein" evidence="11">
    <location>
        <begin position="23"/>
        <end position="834"/>
    </location>
</feature>
<evidence type="ECO:0000256" key="9">
    <source>
        <dbReference type="ARBA" id="ARBA00023180"/>
    </source>
</evidence>
<feature type="domain" description="Peptidase M12B" evidence="12">
    <location>
        <begin position="229"/>
        <end position="422"/>
    </location>
</feature>
<dbReference type="InterPro" id="IPR024079">
    <property type="entry name" value="MetalloPept_cat_dom_sf"/>
</dbReference>
<organism evidence="15 16">
    <name type="scientific">Brenthis ino</name>
    <name type="common">lesser marbled fritillary</name>
    <dbReference type="NCBI Taxonomy" id="405034"/>
    <lineage>
        <taxon>Eukaryota</taxon>
        <taxon>Metazoa</taxon>
        <taxon>Ecdysozoa</taxon>
        <taxon>Arthropoda</taxon>
        <taxon>Hexapoda</taxon>
        <taxon>Insecta</taxon>
        <taxon>Pterygota</taxon>
        <taxon>Neoptera</taxon>
        <taxon>Endopterygota</taxon>
        <taxon>Lepidoptera</taxon>
        <taxon>Glossata</taxon>
        <taxon>Ditrysia</taxon>
        <taxon>Papilionoidea</taxon>
        <taxon>Nymphalidae</taxon>
        <taxon>Heliconiinae</taxon>
        <taxon>Argynnini</taxon>
        <taxon>Brenthis</taxon>
    </lineage>
</organism>
<evidence type="ECO:0000256" key="10">
    <source>
        <dbReference type="SAM" id="MobiDB-lite"/>
    </source>
</evidence>
<feature type="non-terminal residue" evidence="15">
    <location>
        <position position="834"/>
    </location>
</feature>
<dbReference type="Pfam" id="PF17771">
    <property type="entry name" value="ADAMTS_CR_2"/>
    <property type="match status" value="1"/>
</dbReference>
<dbReference type="InterPro" id="IPR001590">
    <property type="entry name" value="Peptidase_M12B"/>
</dbReference>
<proteinExistence type="predicted"/>
<dbReference type="SUPFAM" id="SSF55486">
    <property type="entry name" value="Metalloproteases ('zincins'), catalytic domain"/>
    <property type="match status" value="1"/>
</dbReference>
<name>A0A8J9URS2_9NEOP</name>
<dbReference type="InterPro" id="IPR002870">
    <property type="entry name" value="Peptidase_M12B_N"/>
</dbReference>
<evidence type="ECO:0000259" key="14">
    <source>
        <dbReference type="Pfam" id="PF17771"/>
    </source>
</evidence>
<gene>
    <name evidence="15" type="ORF">BINO364_LOCUS10416</name>
</gene>
<feature type="domain" description="ADAMTS cysteine-rich" evidence="14">
    <location>
        <begin position="455"/>
        <end position="526"/>
    </location>
</feature>
<dbReference type="Proteomes" id="UP000838878">
    <property type="component" value="Chromosome 4"/>
</dbReference>
<dbReference type="Pfam" id="PF01562">
    <property type="entry name" value="Pep_M12B_propep"/>
    <property type="match status" value="1"/>
</dbReference>
<evidence type="ECO:0000256" key="8">
    <source>
        <dbReference type="ARBA" id="ARBA00023157"/>
    </source>
</evidence>
<dbReference type="OrthoDB" id="9942326at2759"/>
<keyword evidence="5" id="KW-0378">Hydrolase</keyword>
<dbReference type="GO" id="GO:0006508">
    <property type="term" value="P:proteolysis"/>
    <property type="evidence" value="ECO:0007669"/>
    <property type="project" value="UniProtKB-KW"/>
</dbReference>
<evidence type="ECO:0008006" key="17">
    <source>
        <dbReference type="Google" id="ProtNLM"/>
    </source>
</evidence>
<keyword evidence="6" id="KW-0862">Zinc</keyword>
<keyword evidence="8" id="KW-1015">Disulfide bond</keyword>